<evidence type="ECO:0000256" key="7">
    <source>
        <dbReference type="PIRSR" id="PIRSR000185-3"/>
    </source>
</evidence>
<dbReference type="FunFam" id="3.40.50.720:FF:000030">
    <property type="entry name" value="Glutamate dehydrogenase"/>
    <property type="match status" value="1"/>
</dbReference>
<accession>A0A1H6JZ32</accession>
<keyword evidence="3 4" id="KW-0560">Oxidoreductase</keyword>
<dbReference type="PANTHER" id="PTHR43571">
    <property type="entry name" value="NADP-SPECIFIC GLUTAMATE DEHYDROGENASE 1-RELATED"/>
    <property type="match status" value="1"/>
</dbReference>
<dbReference type="InterPro" id="IPR050724">
    <property type="entry name" value="Glu_Leu_Phe_Val_DH"/>
</dbReference>
<dbReference type="EMBL" id="LT629971">
    <property type="protein sequence ID" value="SEH66238.1"/>
    <property type="molecule type" value="Genomic_DNA"/>
</dbReference>
<dbReference type="PRINTS" id="PR00082">
    <property type="entry name" value="GLFDHDRGNASE"/>
</dbReference>
<comment type="subunit">
    <text evidence="2">Homohexamer.</text>
</comment>
<feature type="binding site" evidence="6">
    <location>
        <position position="385"/>
    </location>
    <ligand>
        <name>substrate</name>
    </ligand>
</feature>
<evidence type="ECO:0000313" key="11">
    <source>
        <dbReference type="Proteomes" id="UP000182915"/>
    </source>
</evidence>
<feature type="binding site" evidence="6">
    <location>
        <position position="121"/>
    </location>
    <ligand>
        <name>substrate</name>
    </ligand>
</feature>
<feature type="site" description="Important for catalysis" evidence="7">
    <location>
        <position position="173"/>
    </location>
</feature>
<feature type="binding site" evidence="6">
    <location>
        <position position="97"/>
    </location>
    <ligand>
        <name>substrate</name>
    </ligand>
</feature>
<dbReference type="NCBIfam" id="NF006929">
    <property type="entry name" value="PRK09414.1"/>
    <property type="match status" value="1"/>
</dbReference>
<dbReference type="SUPFAM" id="SSF51735">
    <property type="entry name" value="NAD(P)-binding Rossmann-fold domains"/>
    <property type="match status" value="1"/>
</dbReference>
<dbReference type="InterPro" id="IPR006096">
    <property type="entry name" value="Glu/Leu/Phe/Val/Trp_DH_C"/>
</dbReference>
<feature type="domain" description="Glutamate/phenylalanine/leucine/valine/L-tryptophan dehydrogenase C-terminal" evidence="9">
    <location>
        <begin position="210"/>
        <end position="451"/>
    </location>
</feature>
<dbReference type="Pfam" id="PF02812">
    <property type="entry name" value="ELFV_dehydrog_N"/>
    <property type="match status" value="1"/>
</dbReference>
<dbReference type="GO" id="GO:0006537">
    <property type="term" value="P:glutamate biosynthetic process"/>
    <property type="evidence" value="ECO:0007669"/>
    <property type="project" value="TreeGrafter"/>
</dbReference>
<feature type="binding site" evidence="6">
    <location>
        <position position="172"/>
    </location>
    <ligand>
        <name>substrate</name>
    </ligand>
</feature>
<keyword evidence="11" id="KW-1185">Reference proteome</keyword>
<dbReference type="Gene3D" id="3.40.50.720">
    <property type="entry name" value="NAD(P)-binding Rossmann-like Domain"/>
    <property type="match status" value="1"/>
</dbReference>
<evidence type="ECO:0000256" key="2">
    <source>
        <dbReference type="ARBA" id="ARBA00011643"/>
    </source>
</evidence>
<protein>
    <recommendedName>
        <fullName evidence="4">Glutamate dehydrogenase</fullName>
    </recommendedName>
</protein>
<feature type="active site" description="Proton donor" evidence="5">
    <location>
        <position position="133"/>
    </location>
</feature>
<feature type="binding site" evidence="6">
    <location>
        <position position="248"/>
    </location>
    <ligand>
        <name>NAD(+)</name>
        <dbReference type="ChEBI" id="CHEBI:57540"/>
    </ligand>
</feature>
<dbReference type="InterPro" id="IPR006095">
    <property type="entry name" value="Glu/Leu/Phe/Val/Trp_DH"/>
</dbReference>
<dbReference type="InterPro" id="IPR033922">
    <property type="entry name" value="NAD_bind_Glu_DH"/>
</dbReference>
<dbReference type="PANTHER" id="PTHR43571:SF1">
    <property type="entry name" value="NADP-SPECIFIC GLUTAMATE DEHYDROGENASE 1-RELATED"/>
    <property type="match status" value="1"/>
</dbReference>
<dbReference type="PIRSF" id="PIRSF000185">
    <property type="entry name" value="Glu_DH"/>
    <property type="match status" value="1"/>
</dbReference>
<evidence type="ECO:0000256" key="8">
    <source>
        <dbReference type="RuleBase" id="RU004417"/>
    </source>
</evidence>
<dbReference type="GO" id="GO:0004354">
    <property type="term" value="F:glutamate dehydrogenase (NADP+) activity"/>
    <property type="evidence" value="ECO:0007669"/>
    <property type="project" value="TreeGrafter"/>
</dbReference>
<proteinExistence type="inferred from homology"/>
<dbReference type="Gene3D" id="1.10.285.10">
    <property type="entry name" value="Glutamate Dehydrogenase, chain A, domain 3"/>
    <property type="match status" value="2"/>
</dbReference>
<keyword evidence="6" id="KW-0547">Nucleotide-binding</keyword>
<name>A0A1H6JZ32_MYCRU</name>
<dbReference type="InterPro" id="IPR046346">
    <property type="entry name" value="Aminoacid_DH-like_N_sf"/>
</dbReference>
<dbReference type="FunFam" id="1.10.285.10:FF:000001">
    <property type="entry name" value="Glutamate dehydrogenase"/>
    <property type="match status" value="1"/>
</dbReference>
<evidence type="ECO:0000259" key="9">
    <source>
        <dbReference type="SMART" id="SM00839"/>
    </source>
</evidence>
<evidence type="ECO:0000256" key="3">
    <source>
        <dbReference type="ARBA" id="ARBA00023002"/>
    </source>
</evidence>
<organism evidence="10 11">
    <name type="scientific">Mycolicibacterium rutilum</name>
    <name type="common">Mycobacterium rutilum</name>
    <dbReference type="NCBI Taxonomy" id="370526"/>
    <lineage>
        <taxon>Bacteria</taxon>
        <taxon>Bacillati</taxon>
        <taxon>Actinomycetota</taxon>
        <taxon>Actinomycetes</taxon>
        <taxon>Mycobacteriales</taxon>
        <taxon>Mycobacteriaceae</taxon>
        <taxon>Mycolicibacterium</taxon>
    </lineage>
</organism>
<dbReference type="InterPro" id="IPR014362">
    <property type="entry name" value="Glu_DH"/>
</dbReference>
<evidence type="ECO:0000256" key="5">
    <source>
        <dbReference type="PIRSR" id="PIRSR000185-1"/>
    </source>
</evidence>
<dbReference type="GO" id="GO:0000166">
    <property type="term" value="F:nucleotide binding"/>
    <property type="evidence" value="ECO:0007669"/>
    <property type="project" value="UniProtKB-KW"/>
</dbReference>
<dbReference type="Proteomes" id="UP000182915">
    <property type="component" value="Chromosome I"/>
</dbReference>
<dbReference type="InterPro" id="IPR006097">
    <property type="entry name" value="Glu/Leu/Phe/Val/Trp_DH_dimer"/>
</dbReference>
<evidence type="ECO:0000313" key="10">
    <source>
        <dbReference type="EMBL" id="SEH66238.1"/>
    </source>
</evidence>
<dbReference type="GO" id="GO:0005829">
    <property type="term" value="C:cytosol"/>
    <property type="evidence" value="ECO:0007669"/>
    <property type="project" value="TreeGrafter"/>
</dbReference>
<gene>
    <name evidence="10" type="ORF">SAMN04489835_2593</name>
</gene>
<keyword evidence="6" id="KW-0520">NAD</keyword>
<feature type="binding site" evidence="6">
    <location>
        <position position="118"/>
    </location>
    <ligand>
        <name>substrate</name>
    </ligand>
</feature>
<dbReference type="InterPro" id="IPR036291">
    <property type="entry name" value="NAD(P)-bd_dom_sf"/>
</dbReference>
<feature type="binding site" evidence="6">
    <location>
        <position position="217"/>
    </location>
    <ligand>
        <name>NAD(+)</name>
        <dbReference type="ChEBI" id="CHEBI:57540"/>
    </ligand>
</feature>
<evidence type="ECO:0000256" key="4">
    <source>
        <dbReference type="PIRNR" id="PIRNR000185"/>
    </source>
</evidence>
<dbReference type="Gene3D" id="3.40.50.10860">
    <property type="entry name" value="Leucine Dehydrogenase, chain A, domain 1"/>
    <property type="match status" value="1"/>
</dbReference>
<evidence type="ECO:0000256" key="1">
    <source>
        <dbReference type="ARBA" id="ARBA00006382"/>
    </source>
</evidence>
<evidence type="ECO:0000256" key="6">
    <source>
        <dbReference type="PIRSR" id="PIRSR000185-2"/>
    </source>
</evidence>
<comment type="similarity">
    <text evidence="1 4 8">Belongs to the Glu/Leu/Phe/Val dehydrogenases family.</text>
</comment>
<dbReference type="CDD" id="cd05313">
    <property type="entry name" value="NAD_bind_2_Glu_DH"/>
    <property type="match status" value="1"/>
</dbReference>
<dbReference type="FunFam" id="3.40.50.10860:FF:000002">
    <property type="entry name" value="Glutamate dehydrogenase"/>
    <property type="match status" value="1"/>
</dbReference>
<dbReference type="STRING" id="370526.SAMN04489835_2593"/>
<dbReference type="SMART" id="SM00839">
    <property type="entry name" value="ELFV_dehydrog"/>
    <property type="match status" value="1"/>
</dbReference>
<dbReference type="Pfam" id="PF00208">
    <property type="entry name" value="ELFV_dehydrog"/>
    <property type="match status" value="1"/>
</dbReference>
<dbReference type="AlphaFoldDB" id="A0A1H6JZ32"/>
<dbReference type="SUPFAM" id="SSF53223">
    <property type="entry name" value="Aminoacid dehydrogenase-like, N-terminal domain"/>
    <property type="match status" value="1"/>
</dbReference>
<sequence length="453" mass="49618">MICNVNGLHEKLYDIYEEVARRNAGEAEFHQSVYEVLTSLGPVVQKHPEYVDSEVIRRLCEPERQIIFRVPWVDDRGTVQINRGFRVEFNSALGPFKGGMRFHPSVYLGIVKFLGFEQIFKNSLTGMPIGGGKGGADFDPKGRSDNEVMRFCQSLMTELYRHLGEYTDVPAGDIGVGMREIGYLFGQYKRITNRYESGVLTGKGMTWGGSQVRTEATGYGTVFFVNEILKANNDSFEGKHVVVSGSGNVAIYAIEKIHELGGTVVACSDSSGYVVDEKGIDLDVLKEVKEVRRGRIADYAELRGSTAKFAEDRNVWSVPCEIALPCATQNEINGEEARALIANGCRVVAEGANMPCSPDAVKYFGEAGVTFAPGKAANAGGVATSALEMQQNASRDSWTFADTELRLEQIMRRIHNRCLVTAEEYGQPGNYVAGANIAGFIRVADAMLALGLV</sequence>
<reference evidence="11" key="1">
    <citation type="submission" date="2016-10" db="EMBL/GenBank/DDBJ databases">
        <authorList>
            <person name="Varghese N."/>
            <person name="Submissions S."/>
        </authorList>
    </citation>
    <scope>NUCLEOTIDE SEQUENCE [LARGE SCALE GENOMIC DNA]</scope>
    <source>
        <strain evidence="11">DSM 45405</strain>
    </source>
</reference>